<dbReference type="Gene3D" id="2.40.50.1070">
    <property type="match status" value="1"/>
</dbReference>
<dbReference type="EC" id="2.1.1.190" evidence="7"/>
<accession>A0ABY5C3F5</accession>
<evidence type="ECO:0000256" key="2">
    <source>
        <dbReference type="ARBA" id="ARBA00022679"/>
    </source>
</evidence>
<feature type="domain" description="TRAM" evidence="6">
    <location>
        <begin position="8"/>
        <end position="67"/>
    </location>
</feature>
<comment type="similarity">
    <text evidence="4">Belongs to the class I-like SAM-binding methyltransferase superfamily. RNA M5U methyltransferase family.</text>
</comment>
<dbReference type="InterPro" id="IPR030390">
    <property type="entry name" value="MeTrfase_TrmA_AS"/>
</dbReference>
<dbReference type="PROSITE" id="PS50926">
    <property type="entry name" value="TRAM"/>
    <property type="match status" value="1"/>
</dbReference>
<dbReference type="Gene3D" id="2.40.50.140">
    <property type="entry name" value="Nucleic acid-binding proteins"/>
    <property type="match status" value="1"/>
</dbReference>
<dbReference type="InterPro" id="IPR002792">
    <property type="entry name" value="TRAM_dom"/>
</dbReference>
<proteinExistence type="inferred from homology"/>
<name>A0ABY5C3F5_9LACO</name>
<dbReference type="InterPro" id="IPR030391">
    <property type="entry name" value="MeTrfase_TrmA_CS"/>
</dbReference>
<dbReference type="Proteomes" id="UP001057532">
    <property type="component" value="Chromosome"/>
</dbReference>
<keyword evidence="2 4" id="KW-0808">Transferase</keyword>
<dbReference type="RefSeq" id="WP_252779740.1">
    <property type="nucleotide sequence ID" value="NZ_CP097478.1"/>
</dbReference>
<reference evidence="7" key="1">
    <citation type="submission" date="2022-05" db="EMBL/GenBank/DDBJ databases">
        <authorList>
            <person name="Oliphant S.A."/>
            <person name="Watson-Haigh N.S."/>
            <person name="Sumby K.M."/>
            <person name="Gardner J.M."/>
            <person name="Jiranek V."/>
        </authorList>
    </citation>
    <scope>NUCLEOTIDE SEQUENCE</scope>
    <source>
        <strain evidence="7">Ru20-1</strain>
    </source>
</reference>
<keyword evidence="1 4" id="KW-0489">Methyltransferase</keyword>
<gene>
    <name evidence="7" type="primary">rlmD</name>
    <name evidence="7" type="ORF">M8332_04995</name>
</gene>
<evidence type="ECO:0000313" key="8">
    <source>
        <dbReference type="Proteomes" id="UP001057532"/>
    </source>
</evidence>
<dbReference type="EMBL" id="CP097478">
    <property type="protein sequence ID" value="USS92966.1"/>
    <property type="molecule type" value="Genomic_DNA"/>
</dbReference>
<dbReference type="Pfam" id="PF01938">
    <property type="entry name" value="TRAM"/>
    <property type="match status" value="1"/>
</dbReference>
<dbReference type="PANTHER" id="PTHR11061">
    <property type="entry name" value="RNA M5U METHYLTRANSFERASE"/>
    <property type="match status" value="1"/>
</dbReference>
<dbReference type="Gene3D" id="3.40.50.150">
    <property type="entry name" value="Vaccinia Virus protein VP39"/>
    <property type="match status" value="1"/>
</dbReference>
<dbReference type="InterPro" id="IPR010280">
    <property type="entry name" value="U5_MeTrfase_fam"/>
</dbReference>
<dbReference type="GO" id="GO:0008168">
    <property type="term" value="F:methyltransferase activity"/>
    <property type="evidence" value="ECO:0007669"/>
    <property type="project" value="UniProtKB-KW"/>
</dbReference>
<dbReference type="CDD" id="cd02440">
    <property type="entry name" value="AdoMet_MTases"/>
    <property type="match status" value="1"/>
</dbReference>
<evidence type="ECO:0000256" key="5">
    <source>
        <dbReference type="PROSITE-ProRule" id="PRU10015"/>
    </source>
</evidence>
<protein>
    <submittedName>
        <fullName evidence="7">23S rRNA (Uracil(1939)-C(5))-methyltransferase RlmD</fullName>
        <ecNumber evidence="7">2.1.1.190</ecNumber>
    </submittedName>
</protein>
<dbReference type="InterPro" id="IPR012340">
    <property type="entry name" value="NA-bd_OB-fold"/>
</dbReference>
<keyword evidence="3 4" id="KW-0949">S-adenosyl-L-methionine</keyword>
<feature type="active site" evidence="5">
    <location>
        <position position="415"/>
    </location>
</feature>
<feature type="binding site" evidence="4">
    <location>
        <position position="319"/>
    </location>
    <ligand>
        <name>S-adenosyl-L-methionine</name>
        <dbReference type="ChEBI" id="CHEBI:59789"/>
    </ligand>
</feature>
<feature type="active site" description="Nucleophile" evidence="4">
    <location>
        <position position="415"/>
    </location>
</feature>
<evidence type="ECO:0000256" key="3">
    <source>
        <dbReference type="ARBA" id="ARBA00022691"/>
    </source>
</evidence>
<dbReference type="InterPro" id="IPR029063">
    <property type="entry name" value="SAM-dependent_MTases_sf"/>
</dbReference>
<feature type="binding site" evidence="4">
    <location>
        <position position="340"/>
    </location>
    <ligand>
        <name>S-adenosyl-L-methionine</name>
        <dbReference type="ChEBI" id="CHEBI:59789"/>
    </ligand>
</feature>
<dbReference type="SUPFAM" id="SSF50249">
    <property type="entry name" value="Nucleic acid-binding proteins"/>
    <property type="match status" value="1"/>
</dbReference>
<organism evidence="7 8">
    <name type="scientific">Fructilactobacillus ixorae</name>
    <dbReference type="NCBI Taxonomy" id="1750535"/>
    <lineage>
        <taxon>Bacteria</taxon>
        <taxon>Bacillati</taxon>
        <taxon>Bacillota</taxon>
        <taxon>Bacilli</taxon>
        <taxon>Lactobacillales</taxon>
        <taxon>Lactobacillaceae</taxon>
        <taxon>Fructilactobacillus</taxon>
    </lineage>
</organism>
<evidence type="ECO:0000313" key="7">
    <source>
        <dbReference type="EMBL" id="USS92966.1"/>
    </source>
</evidence>
<dbReference type="PROSITE" id="PS01230">
    <property type="entry name" value="TRMA_1"/>
    <property type="match status" value="1"/>
</dbReference>
<dbReference type="NCBIfam" id="TIGR00479">
    <property type="entry name" value="rumA"/>
    <property type="match status" value="1"/>
</dbReference>
<sequence length="459" mass="51657">MSKKKQAPVTKNETRDVAVTDLTYEGMGVAKVDGGYPLFIEDALPGEQVTVKVIKVKRNFAFAKLLEIKQASPDRVITVDRRLTQAGIAPLQHLSYAKQLEFKQHQIAELFQKAHLNQVQVAPTIGMEHPVQYRNKAQIPVRERHGQLETGFYRRHSHDLIPIEDFYIQDPTIDDAIVKVRDVLRDFQLPAYNETTHQGVVRNIMVRYGKYSHELMVVLVINDRHLPRATEITAAIQEKLLHLDSLIVNVNLSTGNRLLGDKNTVLAGKDYIMDQLLDTKFLISPLSFYQVNPVQTEKLYSLAIEKAQLTKDDIVIDAYCGIGTISLAMAPQVKHVYGVDVVKEAIQDARTNAKLNHIENVTFVTGKAEDQMQKWEADGIKPDVIVVDPPRKGLDASFIESAVKMQPERLVYVSCNPATLVRDAQLLLDGGYAIDQPVQPVDQFPQTPHVESVTVFTRK</sequence>
<dbReference type="Pfam" id="PF05958">
    <property type="entry name" value="tRNA_U5-meth_tr"/>
    <property type="match status" value="1"/>
</dbReference>
<feature type="binding site" evidence="4">
    <location>
        <position position="290"/>
    </location>
    <ligand>
        <name>S-adenosyl-L-methionine</name>
        <dbReference type="ChEBI" id="CHEBI:59789"/>
    </ligand>
</feature>
<evidence type="ECO:0000259" key="6">
    <source>
        <dbReference type="PROSITE" id="PS50926"/>
    </source>
</evidence>
<evidence type="ECO:0000256" key="1">
    <source>
        <dbReference type="ARBA" id="ARBA00022603"/>
    </source>
</evidence>
<dbReference type="GO" id="GO:0032259">
    <property type="term" value="P:methylation"/>
    <property type="evidence" value="ECO:0007669"/>
    <property type="project" value="UniProtKB-KW"/>
</dbReference>
<dbReference type="SUPFAM" id="SSF53335">
    <property type="entry name" value="S-adenosyl-L-methionine-dependent methyltransferases"/>
    <property type="match status" value="1"/>
</dbReference>
<evidence type="ECO:0000256" key="4">
    <source>
        <dbReference type="PROSITE-ProRule" id="PRU01024"/>
    </source>
</evidence>
<keyword evidence="8" id="KW-1185">Reference proteome</keyword>
<feature type="binding site" evidence="4">
    <location>
        <position position="388"/>
    </location>
    <ligand>
        <name>S-adenosyl-L-methionine</name>
        <dbReference type="ChEBI" id="CHEBI:59789"/>
    </ligand>
</feature>
<dbReference type="PANTHER" id="PTHR11061:SF30">
    <property type="entry name" value="TRNA (URACIL(54)-C(5))-METHYLTRANSFERASE"/>
    <property type="match status" value="1"/>
</dbReference>
<dbReference type="PROSITE" id="PS51687">
    <property type="entry name" value="SAM_MT_RNA_M5U"/>
    <property type="match status" value="1"/>
</dbReference>
<dbReference type="PROSITE" id="PS01231">
    <property type="entry name" value="TRMA_2"/>
    <property type="match status" value="1"/>
</dbReference>